<dbReference type="eggNOG" id="COG2304">
    <property type="taxonomic scope" value="Bacteria"/>
</dbReference>
<accession>Q7UL61</accession>
<keyword evidence="1" id="KW-0812">Transmembrane</keyword>
<keyword evidence="1" id="KW-0472">Membrane</keyword>
<dbReference type="SMART" id="SM00327">
    <property type="entry name" value="VWA"/>
    <property type="match status" value="1"/>
</dbReference>
<dbReference type="KEGG" id="rba:RB9710"/>
<dbReference type="SUPFAM" id="SSF53300">
    <property type="entry name" value="vWA-like"/>
    <property type="match status" value="1"/>
</dbReference>
<dbReference type="CDD" id="cd00198">
    <property type="entry name" value="vWFA"/>
    <property type="match status" value="1"/>
</dbReference>
<evidence type="ECO:0000259" key="2">
    <source>
        <dbReference type="PROSITE" id="PS50234"/>
    </source>
</evidence>
<dbReference type="EMBL" id="BX294150">
    <property type="protein sequence ID" value="CAD76417.1"/>
    <property type="molecule type" value="Genomic_DNA"/>
</dbReference>
<feature type="domain" description="VWFA" evidence="2">
    <location>
        <begin position="1078"/>
        <end position="1317"/>
    </location>
</feature>
<protein>
    <recommendedName>
        <fullName evidence="2">VWFA domain-containing protein</fullName>
    </recommendedName>
</protein>
<evidence type="ECO:0000313" key="3">
    <source>
        <dbReference type="EMBL" id="CAD76417.1"/>
    </source>
</evidence>
<dbReference type="PROSITE" id="PS50234">
    <property type="entry name" value="VWFA"/>
    <property type="match status" value="1"/>
</dbReference>
<organism evidence="3 4">
    <name type="scientific">Rhodopirellula baltica (strain DSM 10527 / NCIMB 13988 / SH1)</name>
    <dbReference type="NCBI Taxonomy" id="243090"/>
    <lineage>
        <taxon>Bacteria</taxon>
        <taxon>Pseudomonadati</taxon>
        <taxon>Planctomycetota</taxon>
        <taxon>Planctomycetia</taxon>
        <taxon>Pirellulales</taxon>
        <taxon>Pirellulaceae</taxon>
        <taxon>Rhodopirellula</taxon>
    </lineage>
</organism>
<name>Q7UL61_RHOBA</name>
<dbReference type="eggNOG" id="COG4249">
    <property type="taxonomic scope" value="Bacteria"/>
</dbReference>
<keyword evidence="1" id="KW-1133">Transmembrane helix</keyword>
<evidence type="ECO:0000256" key="1">
    <source>
        <dbReference type="SAM" id="Phobius"/>
    </source>
</evidence>
<dbReference type="InParanoid" id="Q7UL61"/>
<dbReference type="Proteomes" id="UP000001025">
    <property type="component" value="Chromosome"/>
</dbReference>
<proteinExistence type="predicted"/>
<dbReference type="HOGENOM" id="CLU_239701_0_0_0"/>
<dbReference type="OrthoDB" id="219385at2"/>
<feature type="transmembrane region" description="Helical" evidence="1">
    <location>
        <begin position="137"/>
        <end position="158"/>
    </location>
</feature>
<dbReference type="InterPro" id="IPR002035">
    <property type="entry name" value="VWF_A"/>
</dbReference>
<sequence>MGFARIERSTEPRETRRVGGDRSRRWHRLRLKETRVAFVMKRDPRRWPDACWSGSLSCIDYAGRGWGHSDFSRCKRNVVCEHSDDSNEWLSVLALPLIGRRPVRFADECCCMTSNRSPATAKPSMFAIKGSAGRKPLLLGLCLIAMVLVSGGFVASVLSRSARTPIFTLTGVYGPEWDVNAWVAEDLNWIRELGQSTYSVQALPGAGELAGGFWDQADDSIRAALASCPSERPLVFYVNLHGVVNDDGQACWVPPNGSVVDGSTWFPINDFLDRVAQIQSRVDVRPMLLLLECGRLRSHWPAGIADNDFDDRLTETLAQHARNYPESNVTILSSTARGQRSFYSRRGDGDVFTRYVAEGLAGAADGYGTTSRADGLVDTEELHRFVRQQVGGWSQQHRGVAQTPTLHRTASSNPVTVARASRGRFGASYVKTPPPSKDETDRLKAAIDSVVVLGKHDPSSVDAHAWSQIQRTMHAITQSVYGGEAAKASSARWYSRLDRQLQGLRQEIANRASESSHFADVEMDREAERVWSTIAKQPTRETTAELLDDLDDDKVMPVPMLYAIYQAGEQSRTDPNTSELSFWRHPDWIQRTAKAQTEWLHVVRRLPDAIFPAVDQITLDVQQSRRHLADTILASTVSSDVNPIKPGHDGDAHDSVTSALSDFERVVKERRDILAGLVDAWQTRDRAFSELPYLFQSIDEEATALVTHEKHGVNEANLNDVITLDKLLNEFIDGKQVWSTETHDQIVIAAKRADEFLEHMGGSFQTSTASMLLTSDPYQAMRVEKQLRETDEKLAMKPFEPLHQSAGHDHEDDHQHGSDKHISDDFLAVLLGLDPDETSPSDVRRRLRSLTSVDHDHAWRHVVSIVVDEAFSQVIADHQRTSRQWRLACRIDEVLGDFWYAPTSNGTAYFDATAQTLLKLAKPEDNETPDWKSIERSVTAKMEARRTASTKGLIVRATSQPSFLDQQTQSVSVKLDTADGQGDLPEGIAVMSIHRDGIKTSDAQQAVSIHATDAPTNVELTLAVDQKRPSLAEVNFRGNRYQSSVMSSGTAFGVTSRGQTVQDGAEITIRDAMDAGRAITFVMDCSASMNDPLGEEMGRSALGAQRASKFEAARSAVYEMMRRLQPGPSQVGLVLYGHRMAIRAGDPAKDSGDGSGQTTLLQKRYHKRFPFPPTIQPFEDVEVALPTGRFDTAELELARQHFDAAVPWGQTPLYLSIWKAMEDISRTGDGVRKDVVVISDGRNYQFNPTPEAIFSIGQLVTQAKTLGVQVHVIGYGLASHEAAAAAIEFEALASGTGGQSITDIKEATELLKRLEELSSSESFELQLADGTKHVGTFGDTITLPGVQSVNTSVTATVGDKSTVLAVSPGDQLDLIANQMEHPLATLSYLNGAPQFSVLATPEGHATTVRMGVHTPTIQENRCRFQLSMQRTDAQVSDRPLSMWVEVHPVRQGNSGQKQSPEVAYRNGAFEWLAGKPCPVAEFECLGWPSDAVGYQINTWCSAKRLASETMSVAAGSQPKQTKTLANYPGVKVHLSRQGDEVSVGLEYPTSQAPDHDSMLIVHVEDAGSQDHWYDDSGQRSFHVFRQTDPTAEVQIELQSIAEMKRQSVRTLQPVDGSMFPSVATLGATSRR</sequence>
<gene>
    <name evidence="3" type="ordered locus">RB9710</name>
</gene>
<evidence type="ECO:0000313" key="4">
    <source>
        <dbReference type="Proteomes" id="UP000001025"/>
    </source>
</evidence>
<keyword evidence="4" id="KW-1185">Reference proteome</keyword>
<reference evidence="3 4" key="1">
    <citation type="journal article" date="2003" name="Proc. Natl. Acad. Sci. U.S.A.">
        <title>Complete genome sequence of the marine planctomycete Pirellula sp. strain 1.</title>
        <authorList>
            <person name="Gloeckner F.O."/>
            <person name="Kube M."/>
            <person name="Bauer M."/>
            <person name="Teeling H."/>
            <person name="Lombardot T."/>
            <person name="Ludwig W."/>
            <person name="Gade D."/>
            <person name="Beck A."/>
            <person name="Borzym K."/>
            <person name="Heitmann K."/>
            <person name="Rabus R."/>
            <person name="Schlesner H."/>
            <person name="Amann R."/>
            <person name="Reinhardt R."/>
        </authorList>
    </citation>
    <scope>NUCLEOTIDE SEQUENCE [LARGE SCALE GENOMIC DNA]</scope>
    <source>
        <strain evidence="4">DSM 10527 / NCIMB 13988 / SH1</strain>
    </source>
</reference>
<dbReference type="PATRIC" id="fig|243090.15.peg.4671"/>
<dbReference type="Gene3D" id="3.40.50.410">
    <property type="entry name" value="von Willebrand factor, type A domain"/>
    <property type="match status" value="1"/>
</dbReference>
<dbReference type="EnsemblBacteria" id="CAD76417">
    <property type="protein sequence ID" value="CAD76417"/>
    <property type="gene ID" value="RB9710"/>
</dbReference>
<dbReference type="InterPro" id="IPR036465">
    <property type="entry name" value="vWFA_dom_sf"/>
</dbReference>